<dbReference type="RefSeq" id="WP_284055346.1">
    <property type="nucleotide sequence ID" value="NZ_JAMSLR010000001.1"/>
</dbReference>
<dbReference type="AlphaFoldDB" id="A0AA41WDP8"/>
<keyword evidence="3" id="KW-1185">Reference proteome</keyword>
<reference evidence="2" key="1">
    <citation type="submission" date="2022-06" db="EMBL/GenBank/DDBJ databases">
        <title>CFH 74404 Thermomicrobiaceae sp.</title>
        <authorList>
            <person name="Ming H."/>
            <person name="Li W.-J."/>
            <person name="Zhao Z."/>
        </authorList>
    </citation>
    <scope>NUCLEOTIDE SEQUENCE</scope>
    <source>
        <strain evidence="2">CFH 74404</strain>
    </source>
</reference>
<evidence type="ECO:0000313" key="2">
    <source>
        <dbReference type="EMBL" id="MCM8747561.1"/>
    </source>
</evidence>
<dbReference type="EMBL" id="JAMSLR010000001">
    <property type="protein sequence ID" value="MCM8747561.1"/>
    <property type="molecule type" value="Genomic_DNA"/>
</dbReference>
<protein>
    <submittedName>
        <fullName evidence="2">Uncharacterized protein</fullName>
    </submittedName>
</protein>
<proteinExistence type="predicted"/>
<evidence type="ECO:0000256" key="1">
    <source>
        <dbReference type="SAM" id="Phobius"/>
    </source>
</evidence>
<sequence length="58" mass="6114">MLTRLGVVILILIVAFGSLLALGPAVGQIELGIWFALVAIALAVSLKLVGRAGHQRHR</sequence>
<gene>
    <name evidence="2" type="ORF">NET02_00215</name>
</gene>
<organism evidence="2 3">
    <name type="scientific">Thermalbibacter longus</name>
    <dbReference type="NCBI Taxonomy" id="2951981"/>
    <lineage>
        <taxon>Bacteria</taxon>
        <taxon>Pseudomonadati</taxon>
        <taxon>Thermomicrobiota</taxon>
        <taxon>Thermomicrobia</taxon>
        <taxon>Thermomicrobiales</taxon>
        <taxon>Thermomicrobiaceae</taxon>
        <taxon>Thermalbibacter</taxon>
    </lineage>
</organism>
<feature type="transmembrane region" description="Helical" evidence="1">
    <location>
        <begin position="31"/>
        <end position="49"/>
    </location>
</feature>
<keyword evidence="1" id="KW-0812">Transmembrane</keyword>
<accession>A0AA41WDP8</accession>
<keyword evidence="1" id="KW-1133">Transmembrane helix</keyword>
<dbReference type="Proteomes" id="UP001165306">
    <property type="component" value="Unassembled WGS sequence"/>
</dbReference>
<evidence type="ECO:0000313" key="3">
    <source>
        <dbReference type="Proteomes" id="UP001165306"/>
    </source>
</evidence>
<keyword evidence="1" id="KW-0472">Membrane</keyword>
<name>A0AA41WDP8_9BACT</name>
<comment type="caution">
    <text evidence="2">The sequence shown here is derived from an EMBL/GenBank/DDBJ whole genome shotgun (WGS) entry which is preliminary data.</text>
</comment>